<dbReference type="GO" id="GO:0043531">
    <property type="term" value="F:ADP binding"/>
    <property type="evidence" value="ECO:0007669"/>
    <property type="project" value="InterPro"/>
</dbReference>
<dbReference type="Pfam" id="PF01582">
    <property type="entry name" value="TIR"/>
    <property type="match status" value="1"/>
</dbReference>
<dbReference type="Gene3D" id="3.40.50.10140">
    <property type="entry name" value="Toll/interleukin-1 receptor homology (TIR) domain"/>
    <property type="match status" value="1"/>
</dbReference>
<comment type="caution">
    <text evidence="6">The sequence shown here is derived from an EMBL/GenBank/DDBJ whole genome shotgun (WGS) entry which is preliminary data.</text>
</comment>
<evidence type="ECO:0000256" key="1">
    <source>
        <dbReference type="ARBA" id="ARBA00022614"/>
    </source>
</evidence>
<dbReference type="Proteomes" id="UP001293593">
    <property type="component" value="Unassembled WGS sequence"/>
</dbReference>
<dbReference type="InterPro" id="IPR002182">
    <property type="entry name" value="NB-ARC"/>
</dbReference>
<name>A0AAE1JUH0_9FABA</name>
<dbReference type="Gene3D" id="1.10.8.430">
    <property type="entry name" value="Helical domain of apoptotic protease-activating factors"/>
    <property type="match status" value="1"/>
</dbReference>
<accession>A0AAE1JUH0</accession>
<dbReference type="SMART" id="SM00255">
    <property type="entry name" value="TIR"/>
    <property type="match status" value="1"/>
</dbReference>
<dbReference type="InterPro" id="IPR042197">
    <property type="entry name" value="Apaf_helical"/>
</dbReference>
<keyword evidence="7" id="KW-1185">Reference proteome</keyword>
<evidence type="ECO:0000313" key="7">
    <source>
        <dbReference type="Proteomes" id="UP001293593"/>
    </source>
</evidence>
<organism evidence="6 7">
    <name type="scientific">Acacia crassicarpa</name>
    <name type="common">northern wattle</name>
    <dbReference type="NCBI Taxonomy" id="499986"/>
    <lineage>
        <taxon>Eukaryota</taxon>
        <taxon>Viridiplantae</taxon>
        <taxon>Streptophyta</taxon>
        <taxon>Embryophyta</taxon>
        <taxon>Tracheophyta</taxon>
        <taxon>Spermatophyta</taxon>
        <taxon>Magnoliopsida</taxon>
        <taxon>eudicotyledons</taxon>
        <taxon>Gunneridae</taxon>
        <taxon>Pentapetalae</taxon>
        <taxon>rosids</taxon>
        <taxon>fabids</taxon>
        <taxon>Fabales</taxon>
        <taxon>Fabaceae</taxon>
        <taxon>Caesalpinioideae</taxon>
        <taxon>mimosoid clade</taxon>
        <taxon>Acacieae</taxon>
        <taxon>Acacia</taxon>
    </lineage>
</organism>
<proteinExistence type="predicted"/>
<keyword evidence="4" id="KW-0520">NAD</keyword>
<dbReference type="FunFam" id="3.40.50.10140:FF:000007">
    <property type="entry name" value="Disease resistance protein (TIR-NBS-LRR class)"/>
    <property type="match status" value="1"/>
</dbReference>
<dbReference type="InterPro" id="IPR058192">
    <property type="entry name" value="WHD_ROQ1-like"/>
</dbReference>
<dbReference type="GO" id="GO:0007165">
    <property type="term" value="P:signal transduction"/>
    <property type="evidence" value="ECO:0007669"/>
    <property type="project" value="InterPro"/>
</dbReference>
<sequence length="623" mass="71550">MAIQVAASSSCHSFSTKYKYDVFLSFRGEDTRHIFTVPLYDALQHKQIKAFIDDKKLGKGERIAPALLKAIEKSRISIIVFSRNYATSTWCLDELAHIIRCKEQKNQVVMPIFYKVNPMDVQYQANSFGEAMAAHEVRFRDNVEKVQKWRYALSEAARLPQAWLFEDGCQSGFIEGIAKDVYAMLPPKPFHNIGHMVGLEPRIEEVMSLLDDSDEGACMLGIHGLGGIGKTTLAKAIYNSIFYQFDGSCFLSDVSKESKKFRGTVCLQQTLLSEILDEKKMKFGSVHEGISKIKHRLSRKKVLLVLDDVDELKQIEELAGRCDWFGCGSRVIITTKYKQLLLAHNVEKTYEMKVLNDHDSLELFCWHAFHTINTPKGYQDMSTHVISYAQGLPLALRVIGSNLANKNLEEWRPILGKYDRIPESSIHEVLKISYDCLQDGAKSIFLDIACFFTEEKLESVEERLEACHSGARFYIEVIVEKSLVDVDRDGCLWMHDVIEIMGKEIVRREDPSNPGERSRIWDYKDILTMLHEDSGSDKIEGIMFDPPQQEQVEWSGMSLKKMNNLRILVVRNAQFLTRPKYLPNNLRWLEWKEYPCTTLPSDFSPGKLVFLRLQIVFSNWKSH</sequence>
<dbReference type="InterPro" id="IPR000157">
    <property type="entry name" value="TIR_dom"/>
</dbReference>
<dbReference type="PRINTS" id="PR00364">
    <property type="entry name" value="DISEASERSIST"/>
</dbReference>
<dbReference type="Gene3D" id="3.40.50.300">
    <property type="entry name" value="P-loop containing nucleotide triphosphate hydrolases"/>
    <property type="match status" value="1"/>
</dbReference>
<dbReference type="AlphaFoldDB" id="A0AAE1JUH0"/>
<reference evidence="6" key="1">
    <citation type="submission" date="2023-10" db="EMBL/GenBank/DDBJ databases">
        <title>Chromosome-level genome of the transformable northern wattle, Acacia crassicarpa.</title>
        <authorList>
            <person name="Massaro I."/>
            <person name="Sinha N.R."/>
            <person name="Poethig S."/>
            <person name="Leichty A.R."/>
        </authorList>
    </citation>
    <scope>NUCLEOTIDE SEQUENCE</scope>
    <source>
        <strain evidence="6">Acra3RX</strain>
        <tissue evidence="6">Leaf</tissue>
    </source>
</reference>
<dbReference type="InterPro" id="IPR035897">
    <property type="entry name" value="Toll_tir_struct_dom_sf"/>
</dbReference>
<evidence type="ECO:0000256" key="2">
    <source>
        <dbReference type="ARBA" id="ARBA00022737"/>
    </source>
</evidence>
<evidence type="ECO:0000313" key="6">
    <source>
        <dbReference type="EMBL" id="KAK4259594.1"/>
    </source>
</evidence>
<dbReference type="SUPFAM" id="SSF46785">
    <property type="entry name" value="Winged helix' DNA-binding domain"/>
    <property type="match status" value="1"/>
</dbReference>
<dbReference type="InterPro" id="IPR027417">
    <property type="entry name" value="P-loop_NTPase"/>
</dbReference>
<dbReference type="GO" id="GO:0006952">
    <property type="term" value="P:defense response"/>
    <property type="evidence" value="ECO:0007669"/>
    <property type="project" value="UniProtKB-KW"/>
</dbReference>
<dbReference type="PANTHER" id="PTHR11017">
    <property type="entry name" value="LEUCINE-RICH REPEAT-CONTAINING PROTEIN"/>
    <property type="match status" value="1"/>
</dbReference>
<gene>
    <name evidence="6" type="ORF">QN277_005910</name>
</gene>
<dbReference type="InterPro" id="IPR036390">
    <property type="entry name" value="WH_DNA-bd_sf"/>
</dbReference>
<dbReference type="PANTHER" id="PTHR11017:SF587">
    <property type="entry name" value="NB-ARC DOMAIN PROTEIN"/>
    <property type="match status" value="1"/>
</dbReference>
<keyword evidence="1" id="KW-0433">Leucine-rich repeat</keyword>
<dbReference type="PROSITE" id="PS50104">
    <property type="entry name" value="TIR"/>
    <property type="match status" value="1"/>
</dbReference>
<dbReference type="Pfam" id="PF23282">
    <property type="entry name" value="WHD_ROQ1"/>
    <property type="match status" value="1"/>
</dbReference>
<evidence type="ECO:0000256" key="3">
    <source>
        <dbReference type="ARBA" id="ARBA00022821"/>
    </source>
</evidence>
<evidence type="ECO:0000256" key="4">
    <source>
        <dbReference type="ARBA" id="ARBA00023027"/>
    </source>
</evidence>
<dbReference type="EMBL" id="JAWXYG010000011">
    <property type="protein sequence ID" value="KAK4259594.1"/>
    <property type="molecule type" value="Genomic_DNA"/>
</dbReference>
<evidence type="ECO:0000259" key="5">
    <source>
        <dbReference type="PROSITE" id="PS50104"/>
    </source>
</evidence>
<dbReference type="SUPFAM" id="SSF52540">
    <property type="entry name" value="P-loop containing nucleoside triphosphate hydrolases"/>
    <property type="match status" value="1"/>
</dbReference>
<feature type="domain" description="TIR" evidence="5">
    <location>
        <begin position="18"/>
        <end position="185"/>
    </location>
</feature>
<protein>
    <recommendedName>
        <fullName evidence="5">TIR domain-containing protein</fullName>
    </recommendedName>
</protein>
<dbReference type="InterPro" id="IPR044974">
    <property type="entry name" value="Disease_R_plants"/>
</dbReference>
<dbReference type="Pfam" id="PF00931">
    <property type="entry name" value="NB-ARC"/>
    <property type="match status" value="1"/>
</dbReference>
<dbReference type="SUPFAM" id="SSF52200">
    <property type="entry name" value="Toll/Interleukin receptor TIR domain"/>
    <property type="match status" value="1"/>
</dbReference>
<keyword evidence="2" id="KW-0677">Repeat</keyword>
<keyword evidence="3" id="KW-0611">Plant defense</keyword>